<protein>
    <submittedName>
        <fullName evidence="1">Uncharacterized protein</fullName>
    </submittedName>
</protein>
<dbReference type="Proteomes" id="UP000006798">
    <property type="component" value="Chromosome 1"/>
</dbReference>
<evidence type="ECO:0000313" key="2">
    <source>
        <dbReference type="Proteomes" id="UP000006798"/>
    </source>
</evidence>
<accession>G0ETZ8</accession>
<dbReference type="KEGG" id="cnc:CNE_1c02960"/>
<name>G0ETZ8_CUPNN</name>
<gene>
    <name evidence="1" type="ordered locus">CNE_1c02960</name>
</gene>
<sequence length="54" mass="5375">MSSAGPVVILGLLCPAAIAARHQARCALHQAAGKACALPRRAAGGTRGSVVIVR</sequence>
<dbReference type="AlphaFoldDB" id="G0ETZ8"/>
<reference evidence="1 2" key="1">
    <citation type="journal article" date="2011" name="J. Bacteriol.">
        <title>Complete genome sequence of the type strain Cupriavidus necator N-1.</title>
        <authorList>
            <person name="Poehlein A."/>
            <person name="Kusian B."/>
            <person name="Friedrich B."/>
            <person name="Daniel R."/>
            <person name="Bowien B."/>
        </authorList>
    </citation>
    <scope>NUCLEOTIDE SEQUENCE [LARGE SCALE GENOMIC DNA]</scope>
    <source>
        <strain evidence="2">ATCC 43291 / DSM 13513 / CCUG 52238 / LMG 8453 / N-1</strain>
    </source>
</reference>
<dbReference type="HOGENOM" id="CLU_3042534_0_0_4"/>
<organism evidence="1 2">
    <name type="scientific">Cupriavidus necator (strain ATCC 43291 / DSM 13513 / CCUG 52238 / LMG 8453 / N-1)</name>
    <name type="common">Ralstonia eutropha</name>
    <dbReference type="NCBI Taxonomy" id="1042878"/>
    <lineage>
        <taxon>Bacteria</taxon>
        <taxon>Pseudomonadati</taxon>
        <taxon>Pseudomonadota</taxon>
        <taxon>Betaproteobacteria</taxon>
        <taxon>Burkholderiales</taxon>
        <taxon>Burkholderiaceae</taxon>
        <taxon>Cupriavidus</taxon>
    </lineage>
</organism>
<dbReference type="EMBL" id="CP002877">
    <property type="protein sequence ID" value="AEI75663.1"/>
    <property type="molecule type" value="Genomic_DNA"/>
</dbReference>
<proteinExistence type="predicted"/>
<evidence type="ECO:0000313" key="1">
    <source>
        <dbReference type="EMBL" id="AEI75663.1"/>
    </source>
</evidence>